<evidence type="ECO:0000313" key="4">
    <source>
        <dbReference type="EMBL" id="KAE9077722.1"/>
    </source>
</evidence>
<gene>
    <name evidence="7" type="ORF">PF001_g23259</name>
    <name evidence="6" type="ORF">PF002_g24924</name>
    <name evidence="5" type="ORF">PF006_g23251</name>
    <name evidence="8" type="ORF">PF008_g23538</name>
    <name evidence="3" type="ORF">PF009_g24822</name>
    <name evidence="4" type="ORF">PF010_g23407</name>
</gene>
<evidence type="ECO:0000313" key="11">
    <source>
        <dbReference type="Proteomes" id="UP000440367"/>
    </source>
</evidence>
<feature type="region of interest" description="Disordered" evidence="1">
    <location>
        <begin position="302"/>
        <end position="334"/>
    </location>
</feature>
<evidence type="ECO:0000313" key="3">
    <source>
        <dbReference type="EMBL" id="KAE8924956.1"/>
    </source>
</evidence>
<dbReference type="Proteomes" id="UP000429523">
    <property type="component" value="Unassembled WGS sequence"/>
</dbReference>
<dbReference type="Proteomes" id="UP000437068">
    <property type="component" value="Unassembled WGS sequence"/>
</dbReference>
<feature type="signal peptide" evidence="2">
    <location>
        <begin position="1"/>
        <end position="20"/>
    </location>
</feature>
<name>A0A6A3WYD1_9STRA</name>
<evidence type="ECO:0000313" key="9">
    <source>
        <dbReference type="Proteomes" id="UP000429523"/>
    </source>
</evidence>
<proteinExistence type="predicted"/>
<feature type="compositionally biased region" description="Low complexity" evidence="1">
    <location>
        <begin position="216"/>
        <end position="225"/>
    </location>
</feature>
<dbReference type="Proteomes" id="UP000440367">
    <property type="component" value="Unassembled WGS sequence"/>
</dbReference>
<evidence type="ECO:0000313" key="7">
    <source>
        <dbReference type="EMBL" id="KAE9282543.1"/>
    </source>
</evidence>
<comment type="caution">
    <text evidence="6">The sequence shown here is derived from an EMBL/GenBank/DDBJ whole genome shotgun (WGS) entry which is preliminary data.</text>
</comment>
<evidence type="ECO:0000313" key="12">
    <source>
        <dbReference type="Proteomes" id="UP000440732"/>
    </source>
</evidence>
<evidence type="ECO:0000313" key="14">
    <source>
        <dbReference type="Proteomes" id="UP000488956"/>
    </source>
</evidence>
<dbReference type="Proteomes" id="UP000440732">
    <property type="component" value="Unassembled WGS sequence"/>
</dbReference>
<dbReference type="Proteomes" id="UP000486351">
    <property type="component" value="Unassembled WGS sequence"/>
</dbReference>
<reference evidence="9 10" key="1">
    <citation type="submission" date="2018-08" db="EMBL/GenBank/DDBJ databases">
        <title>Genomic investigation of the strawberry pathogen Phytophthora fragariae indicates pathogenicity is determined by transcriptional variation in three key races.</title>
        <authorList>
            <person name="Adams T.M."/>
            <person name="Armitage A.D."/>
            <person name="Sobczyk M.K."/>
            <person name="Bates H.J."/>
            <person name="Dunwell J.M."/>
            <person name="Nellist C.F."/>
            <person name="Harrison R.J."/>
        </authorList>
    </citation>
    <scope>NUCLEOTIDE SEQUENCE [LARGE SCALE GENOMIC DNA]</scope>
    <source>
        <strain evidence="7 10">A4</strain>
        <strain evidence="6 11">BC-1</strain>
        <strain evidence="5 12">NOV-5</strain>
        <strain evidence="8 13">NOV-77</strain>
        <strain evidence="3 9">NOV-9</strain>
        <strain evidence="4 14">ONT-3</strain>
    </source>
</reference>
<dbReference type="EMBL" id="QXFY01002385">
    <property type="protein sequence ID" value="KAE9298285.1"/>
    <property type="molecule type" value="Genomic_DNA"/>
</dbReference>
<dbReference type="EMBL" id="QXGF01002376">
    <property type="protein sequence ID" value="KAE8924956.1"/>
    <property type="molecule type" value="Genomic_DNA"/>
</dbReference>
<evidence type="ECO:0000313" key="13">
    <source>
        <dbReference type="Proteomes" id="UP000486351"/>
    </source>
</evidence>
<dbReference type="EMBL" id="QXFX01002370">
    <property type="protein sequence ID" value="KAE9077722.1"/>
    <property type="molecule type" value="Genomic_DNA"/>
</dbReference>
<feature type="compositionally biased region" description="Polar residues" evidence="1">
    <location>
        <begin position="204"/>
        <end position="215"/>
    </location>
</feature>
<evidence type="ECO:0000313" key="10">
    <source>
        <dbReference type="Proteomes" id="UP000437068"/>
    </source>
</evidence>
<evidence type="ECO:0000256" key="2">
    <source>
        <dbReference type="SAM" id="SignalP"/>
    </source>
</evidence>
<evidence type="ECO:0000313" key="6">
    <source>
        <dbReference type="EMBL" id="KAE9189908.1"/>
    </source>
</evidence>
<dbReference type="Proteomes" id="UP000488956">
    <property type="component" value="Unassembled WGS sequence"/>
</dbReference>
<evidence type="ECO:0000313" key="8">
    <source>
        <dbReference type="EMBL" id="KAE9298285.1"/>
    </source>
</evidence>
<sequence length="334" mass="36077">MVPLLLLCLGMLALTMRVDCSAIMTYPAESADQVTGLSMPVCSTSIKPCVNSAFRELTWTRDACYNADIFAEAFPSTGVASLRQLVDETASTCGSGSSSSEVIVMGSGPQEVYWNDDKAAEGGFEHGPCELWLDDVIVFQSNNCAVAFPTSPAVCAVDYSSCSGYCVLRFYALALTGVEWQAFKHVVKIELAAGSGGVAKSGHPPTTQTPSCNMVTSLSSSSSGSEDGDTTSDILASTEMASLAVQLVLERYAEAHLYWHDIIWRMMIADLDELPIRSTRLRDHYQLPSSFVKQQPRLGCQQPRSMNLRGRSDRCDDENSTPAPTRPNAVPKAV</sequence>
<protein>
    <submittedName>
        <fullName evidence="6">Uncharacterized protein</fullName>
    </submittedName>
</protein>
<organism evidence="6 11">
    <name type="scientific">Phytophthora fragariae</name>
    <dbReference type="NCBI Taxonomy" id="53985"/>
    <lineage>
        <taxon>Eukaryota</taxon>
        <taxon>Sar</taxon>
        <taxon>Stramenopiles</taxon>
        <taxon>Oomycota</taxon>
        <taxon>Peronosporomycetes</taxon>
        <taxon>Peronosporales</taxon>
        <taxon>Peronosporaceae</taxon>
        <taxon>Phytophthora</taxon>
    </lineage>
</organism>
<feature type="region of interest" description="Disordered" evidence="1">
    <location>
        <begin position="196"/>
        <end position="232"/>
    </location>
</feature>
<dbReference type="EMBL" id="QXGE01002362">
    <property type="protein sequence ID" value="KAE9282543.1"/>
    <property type="molecule type" value="Genomic_DNA"/>
</dbReference>
<keyword evidence="2" id="KW-0732">Signal</keyword>
<accession>A0A6A3WYD1</accession>
<dbReference type="AlphaFoldDB" id="A0A6A3WYD1"/>
<evidence type="ECO:0000313" key="5">
    <source>
        <dbReference type="EMBL" id="KAE9098928.1"/>
    </source>
</evidence>
<feature type="chain" id="PRO_5033523993" evidence="2">
    <location>
        <begin position="21"/>
        <end position="334"/>
    </location>
</feature>
<dbReference type="EMBL" id="QXGA01002373">
    <property type="protein sequence ID" value="KAE9098928.1"/>
    <property type="molecule type" value="Genomic_DNA"/>
</dbReference>
<dbReference type="EMBL" id="QXGD01002347">
    <property type="protein sequence ID" value="KAE9189908.1"/>
    <property type="molecule type" value="Genomic_DNA"/>
</dbReference>
<evidence type="ECO:0000256" key="1">
    <source>
        <dbReference type="SAM" id="MobiDB-lite"/>
    </source>
</evidence>